<evidence type="ECO:0000313" key="2">
    <source>
        <dbReference type="Proteomes" id="UP000178104"/>
    </source>
</evidence>
<proteinExistence type="predicted"/>
<evidence type="ECO:0000313" key="1">
    <source>
        <dbReference type="EMBL" id="OGI95463.1"/>
    </source>
</evidence>
<gene>
    <name evidence="1" type="ORF">A2917_02800</name>
</gene>
<dbReference type="AlphaFoldDB" id="A0A1F6XMY6"/>
<organism evidence="1 2">
    <name type="scientific">Candidatus Nomurabacteria bacterium RIFCSPLOWO2_01_FULL_42_17</name>
    <dbReference type="NCBI Taxonomy" id="1801780"/>
    <lineage>
        <taxon>Bacteria</taxon>
        <taxon>Candidatus Nomuraibacteriota</taxon>
    </lineage>
</organism>
<reference evidence="1 2" key="1">
    <citation type="journal article" date="2016" name="Nat. Commun.">
        <title>Thousands of microbial genomes shed light on interconnected biogeochemical processes in an aquifer system.</title>
        <authorList>
            <person name="Anantharaman K."/>
            <person name="Brown C.T."/>
            <person name="Hug L.A."/>
            <person name="Sharon I."/>
            <person name="Castelle C.J."/>
            <person name="Probst A.J."/>
            <person name="Thomas B.C."/>
            <person name="Singh A."/>
            <person name="Wilkins M.J."/>
            <person name="Karaoz U."/>
            <person name="Brodie E.L."/>
            <person name="Williams K.H."/>
            <person name="Hubbard S.S."/>
            <person name="Banfield J.F."/>
        </authorList>
    </citation>
    <scope>NUCLEOTIDE SEQUENCE [LARGE SCALE GENOMIC DNA]</scope>
</reference>
<dbReference type="Proteomes" id="UP000178104">
    <property type="component" value="Unassembled WGS sequence"/>
</dbReference>
<dbReference type="Gene3D" id="3.30.460.10">
    <property type="entry name" value="Beta Polymerase, domain 2"/>
    <property type="match status" value="1"/>
</dbReference>
<accession>A0A1F6XMY6</accession>
<protein>
    <recommendedName>
        <fullName evidence="3">Polymerase nucleotidyl transferase domain-containing protein</fullName>
    </recommendedName>
</protein>
<evidence type="ECO:0008006" key="3">
    <source>
        <dbReference type="Google" id="ProtNLM"/>
    </source>
</evidence>
<sequence>MLHEITKENYTNTENNFFASILKFFGEDLLLYCVTGSLSRNEVIPRWSDIDVLMVMKECNLVTLSKIENTLKQTQTNIKIGVTFYSLSEFNNLFFKDSKTYLSIRYISEKYYIPRILSSEIKIQLLPEEMFRHNDAFEFARFVHDLKRELLIKDIRNERKVYKLSITLLKIALRQRGVVALGYKETIEKAEKNLPNFSEIHIMEPEEVMAKPEKIVERYETYGRIIEWVTKNTDTVFVKKPI</sequence>
<dbReference type="SUPFAM" id="SSF81301">
    <property type="entry name" value="Nucleotidyltransferase"/>
    <property type="match status" value="1"/>
</dbReference>
<dbReference type="InterPro" id="IPR043519">
    <property type="entry name" value="NT_sf"/>
</dbReference>
<name>A0A1F6XMY6_9BACT</name>
<dbReference type="EMBL" id="MFVE01000005">
    <property type="protein sequence ID" value="OGI95463.1"/>
    <property type="molecule type" value="Genomic_DNA"/>
</dbReference>
<comment type="caution">
    <text evidence="1">The sequence shown here is derived from an EMBL/GenBank/DDBJ whole genome shotgun (WGS) entry which is preliminary data.</text>
</comment>